<evidence type="ECO:0000313" key="2">
    <source>
        <dbReference type="EMBL" id="QJA59310.1"/>
    </source>
</evidence>
<evidence type="ECO:0000313" key="3">
    <source>
        <dbReference type="EMBL" id="QJA79892.1"/>
    </source>
</evidence>
<proteinExistence type="predicted"/>
<organism evidence="3">
    <name type="scientific">viral metagenome</name>
    <dbReference type="NCBI Taxonomy" id="1070528"/>
    <lineage>
        <taxon>unclassified sequences</taxon>
        <taxon>metagenomes</taxon>
        <taxon>organismal metagenomes</taxon>
    </lineage>
</organism>
<keyword evidence="1" id="KW-0472">Membrane</keyword>
<reference evidence="3" key="1">
    <citation type="submission" date="2020-03" db="EMBL/GenBank/DDBJ databases">
        <title>The deep terrestrial virosphere.</title>
        <authorList>
            <person name="Holmfeldt K."/>
            <person name="Nilsson E."/>
            <person name="Simone D."/>
            <person name="Lopez-Fernandez M."/>
            <person name="Wu X."/>
            <person name="de Brujin I."/>
            <person name="Lundin D."/>
            <person name="Andersson A."/>
            <person name="Bertilsson S."/>
            <person name="Dopson M."/>
        </authorList>
    </citation>
    <scope>NUCLEOTIDE SEQUENCE</scope>
    <source>
        <strain evidence="3">MM415A00821</strain>
        <strain evidence="2">MM415B01315</strain>
    </source>
</reference>
<accession>A0A6M3KDJ0</accession>
<protein>
    <submittedName>
        <fullName evidence="3">Uncharacterized protein</fullName>
    </submittedName>
</protein>
<dbReference type="EMBL" id="MT142398">
    <property type="protein sequence ID" value="QJA79892.1"/>
    <property type="molecule type" value="Genomic_DNA"/>
</dbReference>
<gene>
    <name evidence="3" type="ORF">MM415A00821_0014</name>
    <name evidence="2" type="ORF">MM415B01315_0019</name>
</gene>
<dbReference type="AlphaFoldDB" id="A0A6M3KDJ0"/>
<name>A0A6M3KDJ0_9ZZZZ</name>
<feature type="transmembrane region" description="Helical" evidence="1">
    <location>
        <begin position="32"/>
        <end position="52"/>
    </location>
</feature>
<keyword evidence="1" id="KW-0812">Transmembrane</keyword>
<keyword evidence="1" id="KW-1133">Transmembrane helix</keyword>
<dbReference type="EMBL" id="MT141364">
    <property type="protein sequence ID" value="QJA59310.1"/>
    <property type="molecule type" value="Genomic_DNA"/>
</dbReference>
<sequence length="55" mass="6019">MALNKRLLATILLLILAPISGANIHIYIVSKTLITSINLGIGILGFFILFHFTKP</sequence>
<evidence type="ECO:0000256" key="1">
    <source>
        <dbReference type="SAM" id="Phobius"/>
    </source>
</evidence>